<dbReference type="GO" id="GO:0046872">
    <property type="term" value="F:metal ion binding"/>
    <property type="evidence" value="ECO:0007669"/>
    <property type="project" value="UniProtKB-KW"/>
</dbReference>
<keyword evidence="15" id="KW-1185">Reference proteome</keyword>
<evidence type="ECO:0000256" key="4">
    <source>
        <dbReference type="ARBA" id="ARBA00011738"/>
    </source>
</evidence>
<dbReference type="InterPro" id="IPR000086">
    <property type="entry name" value="NUDIX_hydrolase_dom"/>
</dbReference>
<evidence type="ECO:0000256" key="10">
    <source>
        <dbReference type="ARBA" id="ARBA00032272"/>
    </source>
</evidence>
<feature type="binding site" evidence="11">
    <location>
        <position position="100"/>
    </location>
    <ligand>
        <name>Mg(2+)</name>
        <dbReference type="ChEBI" id="CHEBI:18420"/>
        <label>2</label>
    </ligand>
</feature>
<dbReference type="InterPro" id="IPR004385">
    <property type="entry name" value="NDP_pyrophosphatase"/>
</dbReference>
<comment type="subunit">
    <text evidence="4">Homodimer.</text>
</comment>
<comment type="cofactor">
    <cofactor evidence="2 11">
        <name>Mg(2+)</name>
        <dbReference type="ChEBI" id="CHEBI:18420"/>
    </cofactor>
</comment>
<name>A0A6B8RS93_9BACL</name>
<dbReference type="Proteomes" id="UP000426246">
    <property type="component" value="Chromosome"/>
</dbReference>
<evidence type="ECO:0000313" key="14">
    <source>
        <dbReference type="EMBL" id="QGQ99280.1"/>
    </source>
</evidence>
<dbReference type="RefSeq" id="WP_155704399.1">
    <property type="nucleotide sequence ID" value="NZ_CP034235.1"/>
</dbReference>
<dbReference type="PROSITE" id="PS51462">
    <property type="entry name" value="NUDIX"/>
    <property type="match status" value="1"/>
</dbReference>
<dbReference type="PANTHER" id="PTHR11839:SF18">
    <property type="entry name" value="NUDIX HYDROLASE DOMAIN-CONTAINING PROTEIN"/>
    <property type="match status" value="1"/>
</dbReference>
<sequence>MNPRVIIKHNELLSDNWYVLRKITFDYQNKAGTWGTQSREAYDRGNGATILLYNSVQQTVILTRQFRLPTYINGNESGMLIETCAGLLDKDSPEECIRRETEEETGYHISQPIKIGEAYMSPGSVTELLHFFVAEYSKDMLVNEGGGLIEEQENIEVLELAFADAIEMIREGEIKDGKTIMLLQYAQLNHLMLPPVQAR</sequence>
<feature type="binding site" evidence="11">
    <location>
        <position position="104"/>
    </location>
    <ligand>
        <name>Mg(2+)</name>
        <dbReference type="ChEBI" id="CHEBI:18420"/>
        <label>2</label>
    </ligand>
</feature>
<evidence type="ECO:0000256" key="1">
    <source>
        <dbReference type="ARBA" id="ARBA00000847"/>
    </source>
</evidence>
<dbReference type="CDD" id="cd24157">
    <property type="entry name" value="NUDIX_GDPMK"/>
    <property type="match status" value="1"/>
</dbReference>
<dbReference type="GO" id="GO:0006753">
    <property type="term" value="P:nucleoside phosphate metabolic process"/>
    <property type="evidence" value="ECO:0007669"/>
    <property type="project" value="TreeGrafter"/>
</dbReference>
<dbReference type="GO" id="GO:0016818">
    <property type="term" value="F:hydrolase activity, acting on acid anhydrides, in phosphorus-containing anhydrides"/>
    <property type="evidence" value="ECO:0007669"/>
    <property type="project" value="InterPro"/>
</dbReference>
<dbReference type="GO" id="GO:0005829">
    <property type="term" value="C:cytosol"/>
    <property type="evidence" value="ECO:0007669"/>
    <property type="project" value="TreeGrafter"/>
</dbReference>
<gene>
    <name evidence="14" type="primary">nudK</name>
    <name evidence="14" type="ORF">EHS13_32670</name>
</gene>
<dbReference type="KEGG" id="ppsc:EHS13_32670"/>
<evidence type="ECO:0000256" key="8">
    <source>
        <dbReference type="ARBA" id="ARBA00022842"/>
    </source>
</evidence>
<dbReference type="PANTHER" id="PTHR11839">
    <property type="entry name" value="UDP/ADP-SUGAR PYROPHOSPHATASE"/>
    <property type="match status" value="1"/>
</dbReference>
<organism evidence="14 15">
    <name type="scientific">Paenibacillus psychroresistens</name>
    <dbReference type="NCBI Taxonomy" id="1778678"/>
    <lineage>
        <taxon>Bacteria</taxon>
        <taxon>Bacillati</taxon>
        <taxon>Bacillota</taxon>
        <taxon>Bacilli</taxon>
        <taxon>Bacillales</taxon>
        <taxon>Paenibacillaceae</taxon>
        <taxon>Paenibacillus</taxon>
    </lineage>
</organism>
<dbReference type="NCBIfam" id="TIGR00052">
    <property type="entry name" value="nudix-type nucleoside diphosphatase, YffH/AdpP family"/>
    <property type="match status" value="1"/>
</dbReference>
<evidence type="ECO:0000256" key="11">
    <source>
        <dbReference type="PIRSR" id="PIRSR604385-2"/>
    </source>
</evidence>
<dbReference type="EMBL" id="CP034235">
    <property type="protein sequence ID" value="QGQ99280.1"/>
    <property type="molecule type" value="Genomic_DNA"/>
</dbReference>
<dbReference type="FunFam" id="3.90.79.10:FF:000010">
    <property type="entry name" value="GDP-mannose pyrophosphatase NudK"/>
    <property type="match status" value="1"/>
</dbReference>
<accession>A0A6B8RS93</accession>
<comment type="similarity">
    <text evidence="3">Belongs to the Nudix hydrolase family. NudK subfamily.</text>
</comment>
<evidence type="ECO:0000256" key="3">
    <source>
        <dbReference type="ARBA" id="ARBA00007275"/>
    </source>
</evidence>
<dbReference type="NCBIfam" id="NF011585">
    <property type="entry name" value="PRK15009.1"/>
    <property type="match status" value="1"/>
</dbReference>
<proteinExistence type="inferred from homology"/>
<keyword evidence="6 11" id="KW-0479">Metal-binding</keyword>
<reference evidence="15" key="1">
    <citation type="submission" date="2018-11" db="EMBL/GenBank/DDBJ databases">
        <title>Complete genome sequence of Paenibacillus sp. ML311-T8.</title>
        <authorList>
            <person name="Nam Y.-D."/>
            <person name="Kang J."/>
            <person name="Chung W.-H."/>
            <person name="Park Y.S."/>
        </authorList>
    </citation>
    <scope>NUCLEOTIDE SEQUENCE [LARGE SCALE GENOMIC DNA]</scope>
    <source>
        <strain evidence="15">ML311-T8</strain>
    </source>
</reference>
<feature type="binding site" evidence="11">
    <location>
        <position position="85"/>
    </location>
    <ligand>
        <name>Mg(2+)</name>
        <dbReference type="ChEBI" id="CHEBI:18420"/>
        <label>1</label>
    </ligand>
</feature>
<evidence type="ECO:0000259" key="13">
    <source>
        <dbReference type="PROSITE" id="PS51462"/>
    </source>
</evidence>
<feature type="domain" description="Nudix hydrolase" evidence="13">
    <location>
        <begin position="43"/>
        <end position="182"/>
    </location>
</feature>
<evidence type="ECO:0000313" key="15">
    <source>
        <dbReference type="Proteomes" id="UP000426246"/>
    </source>
</evidence>
<evidence type="ECO:0000256" key="9">
    <source>
        <dbReference type="ARBA" id="ARBA00032162"/>
    </source>
</evidence>
<dbReference type="Gene3D" id="3.90.79.10">
    <property type="entry name" value="Nucleoside Triphosphate Pyrophosphohydrolase"/>
    <property type="match status" value="1"/>
</dbReference>
<dbReference type="AlphaFoldDB" id="A0A6B8RS93"/>
<keyword evidence="8 11" id="KW-0460">Magnesium</keyword>
<dbReference type="InterPro" id="IPR015797">
    <property type="entry name" value="NUDIX_hydrolase-like_dom_sf"/>
</dbReference>
<feature type="short sequence motif" description="Nudix box" evidence="12">
    <location>
        <begin position="86"/>
        <end position="107"/>
    </location>
</feature>
<dbReference type="OrthoDB" id="9806150at2"/>
<evidence type="ECO:0000256" key="2">
    <source>
        <dbReference type="ARBA" id="ARBA00001946"/>
    </source>
</evidence>
<keyword evidence="7" id="KW-0378">Hydrolase</keyword>
<feature type="binding site" evidence="11">
    <location>
        <position position="153"/>
    </location>
    <ligand>
        <name>Mg(2+)</name>
        <dbReference type="ChEBI" id="CHEBI:18420"/>
        <label>1</label>
    </ligand>
</feature>
<dbReference type="GO" id="GO:0019693">
    <property type="term" value="P:ribose phosphate metabolic process"/>
    <property type="evidence" value="ECO:0007669"/>
    <property type="project" value="TreeGrafter"/>
</dbReference>
<evidence type="ECO:0000256" key="5">
    <source>
        <dbReference type="ARBA" id="ARBA00016377"/>
    </source>
</evidence>
<dbReference type="SUPFAM" id="SSF55811">
    <property type="entry name" value="Nudix"/>
    <property type="match status" value="1"/>
</dbReference>
<evidence type="ECO:0000256" key="12">
    <source>
        <dbReference type="PIRSR" id="PIRSR604385-3"/>
    </source>
</evidence>
<evidence type="ECO:0000256" key="7">
    <source>
        <dbReference type="ARBA" id="ARBA00022801"/>
    </source>
</evidence>
<evidence type="ECO:0000256" key="6">
    <source>
        <dbReference type="ARBA" id="ARBA00022723"/>
    </source>
</evidence>
<dbReference type="Pfam" id="PF00293">
    <property type="entry name" value="NUDIX"/>
    <property type="match status" value="1"/>
</dbReference>
<comment type="catalytic activity">
    <reaction evidence="1">
        <text>GDP-alpha-D-mannose + H2O = alpha-D-mannose 1-phosphate + GMP + 2 H(+)</text>
        <dbReference type="Rhea" id="RHEA:27978"/>
        <dbReference type="ChEBI" id="CHEBI:15377"/>
        <dbReference type="ChEBI" id="CHEBI:15378"/>
        <dbReference type="ChEBI" id="CHEBI:57527"/>
        <dbReference type="ChEBI" id="CHEBI:58115"/>
        <dbReference type="ChEBI" id="CHEBI:58409"/>
    </reaction>
</comment>
<protein>
    <recommendedName>
        <fullName evidence="5">GDP-mannose pyrophosphatase</fullName>
    </recommendedName>
    <alternativeName>
        <fullName evidence="9">GDP-mannose hydrolase</fullName>
    </alternativeName>
    <alternativeName>
        <fullName evidence="10">GDPMK</fullName>
    </alternativeName>
</protein>